<keyword evidence="3" id="KW-1185">Reference proteome</keyword>
<dbReference type="Proteomes" id="UP001153269">
    <property type="component" value="Unassembled WGS sequence"/>
</dbReference>
<comment type="caution">
    <text evidence="2">The sequence shown here is derived from an EMBL/GenBank/DDBJ whole genome shotgun (WGS) entry which is preliminary data.</text>
</comment>
<evidence type="ECO:0000256" key="1">
    <source>
        <dbReference type="SAM" id="MobiDB-lite"/>
    </source>
</evidence>
<accession>A0A9N7YZW7</accession>
<organism evidence="2 3">
    <name type="scientific">Pleuronectes platessa</name>
    <name type="common">European plaice</name>
    <dbReference type="NCBI Taxonomy" id="8262"/>
    <lineage>
        <taxon>Eukaryota</taxon>
        <taxon>Metazoa</taxon>
        <taxon>Chordata</taxon>
        <taxon>Craniata</taxon>
        <taxon>Vertebrata</taxon>
        <taxon>Euteleostomi</taxon>
        <taxon>Actinopterygii</taxon>
        <taxon>Neopterygii</taxon>
        <taxon>Teleostei</taxon>
        <taxon>Neoteleostei</taxon>
        <taxon>Acanthomorphata</taxon>
        <taxon>Carangaria</taxon>
        <taxon>Pleuronectiformes</taxon>
        <taxon>Pleuronectoidei</taxon>
        <taxon>Pleuronectidae</taxon>
        <taxon>Pleuronectes</taxon>
    </lineage>
</organism>
<feature type="region of interest" description="Disordered" evidence="1">
    <location>
        <begin position="53"/>
        <end position="80"/>
    </location>
</feature>
<gene>
    <name evidence="2" type="ORF">PLEPLA_LOCUS33814</name>
</gene>
<name>A0A9N7YZW7_PLEPL</name>
<evidence type="ECO:0000313" key="3">
    <source>
        <dbReference type="Proteomes" id="UP001153269"/>
    </source>
</evidence>
<proteinExistence type="predicted"/>
<evidence type="ECO:0000313" key="2">
    <source>
        <dbReference type="EMBL" id="CAB1446072.1"/>
    </source>
</evidence>
<dbReference type="EMBL" id="CADEAL010003879">
    <property type="protein sequence ID" value="CAB1446072.1"/>
    <property type="molecule type" value="Genomic_DNA"/>
</dbReference>
<protein>
    <submittedName>
        <fullName evidence="2">Uncharacterized protein</fullName>
    </submittedName>
</protein>
<dbReference type="AlphaFoldDB" id="A0A9N7YZW7"/>
<reference evidence="2" key="1">
    <citation type="submission" date="2020-03" db="EMBL/GenBank/DDBJ databases">
        <authorList>
            <person name="Weist P."/>
        </authorList>
    </citation>
    <scope>NUCLEOTIDE SEQUENCE</scope>
</reference>
<sequence>MRPNAYGLTFKKVMLNQYDTVSSLCVQGSCRHPPRPFLHEEFVSDFHAPLAGDGSAHSGTITAEDAGETQKGRKPNRHHYHQCCGGTWDNGTDRPPRPGSLLRVKTPRLRWCRRSAFCAFSRVLLEALRVQRRLGPEEQQRQRPGFMDNME</sequence>